<dbReference type="EMBL" id="FOEF01000027">
    <property type="protein sequence ID" value="SEP53439.1"/>
    <property type="molecule type" value="Genomic_DNA"/>
</dbReference>
<evidence type="ECO:0000313" key="3">
    <source>
        <dbReference type="Proteomes" id="UP000198582"/>
    </source>
</evidence>
<accession>A0A1H8YMQ6</accession>
<protein>
    <recommendedName>
        <fullName evidence="4">PknH-like extracellular domain-containing protein</fullName>
    </recommendedName>
</protein>
<reference evidence="2 3" key="1">
    <citation type="submission" date="2016-10" db="EMBL/GenBank/DDBJ databases">
        <authorList>
            <person name="de Groot N.N."/>
        </authorList>
    </citation>
    <scope>NUCLEOTIDE SEQUENCE [LARGE SCALE GENOMIC DNA]</scope>
    <source>
        <strain evidence="2 3">DSM 44993</strain>
    </source>
</reference>
<feature type="compositionally biased region" description="Low complexity" evidence="1">
    <location>
        <begin position="32"/>
        <end position="42"/>
    </location>
</feature>
<keyword evidence="3" id="KW-1185">Reference proteome</keyword>
<evidence type="ECO:0000313" key="2">
    <source>
        <dbReference type="EMBL" id="SEP53439.1"/>
    </source>
</evidence>
<evidence type="ECO:0008006" key="4">
    <source>
        <dbReference type="Google" id="ProtNLM"/>
    </source>
</evidence>
<organism evidence="2 3">
    <name type="scientific">Amycolatopsis saalfeldensis</name>
    <dbReference type="NCBI Taxonomy" id="394193"/>
    <lineage>
        <taxon>Bacteria</taxon>
        <taxon>Bacillati</taxon>
        <taxon>Actinomycetota</taxon>
        <taxon>Actinomycetes</taxon>
        <taxon>Pseudonocardiales</taxon>
        <taxon>Pseudonocardiaceae</taxon>
        <taxon>Amycolatopsis</taxon>
    </lineage>
</organism>
<dbReference type="AlphaFoldDB" id="A0A1H8YMQ6"/>
<feature type="region of interest" description="Disordered" evidence="1">
    <location>
        <begin position="25"/>
        <end position="56"/>
    </location>
</feature>
<sequence length="201" mass="19766">MPLGAIGLLVVLLVTAVVIAATGGGGDSGQTAAPPASSQAVAPNPPASRAPVSSAPAPSLTFEVRAGSGDQRCASHAFGDVQASLQQTSCVGVQRASYTAEVDGRAAAVTVAVVAFPDAAQASHFKDVADTPGSGGIIDVATETGKWPGPAPQFDGAAYTSKIEGNGVRLVQAVWLPGPSTSDDPGLARAAKGALDLVLPS</sequence>
<dbReference type="Proteomes" id="UP000198582">
    <property type="component" value="Unassembled WGS sequence"/>
</dbReference>
<gene>
    <name evidence="2" type="ORF">SAMN04489732_12735</name>
</gene>
<name>A0A1H8YMQ6_9PSEU</name>
<dbReference type="STRING" id="394193.SAMN04489732_12735"/>
<proteinExistence type="predicted"/>
<evidence type="ECO:0000256" key="1">
    <source>
        <dbReference type="SAM" id="MobiDB-lite"/>
    </source>
</evidence>